<evidence type="ECO:0000256" key="1">
    <source>
        <dbReference type="ARBA" id="ARBA00004196"/>
    </source>
</evidence>
<feature type="domain" description="YknX-like beta-barrel" evidence="7">
    <location>
        <begin position="264"/>
        <end position="333"/>
    </location>
</feature>
<keyword evidence="2" id="KW-0175">Coiled coil</keyword>
<comment type="caution">
    <text evidence="8">The sequence shown here is derived from an EMBL/GenBank/DDBJ whole genome shotgun (WGS) entry which is preliminary data.</text>
</comment>
<evidence type="ECO:0000256" key="4">
    <source>
        <dbReference type="SAM" id="Phobius"/>
    </source>
</evidence>
<accession>A0A1F7J838</accession>
<dbReference type="AlphaFoldDB" id="A0A1F7J838"/>
<protein>
    <submittedName>
        <fullName evidence="8">Uncharacterized protein</fullName>
    </submittedName>
</protein>
<dbReference type="InterPro" id="IPR058636">
    <property type="entry name" value="Beta-barrel_YknX"/>
</dbReference>
<keyword evidence="4" id="KW-0812">Transmembrane</keyword>
<feature type="domain" description="CzcB-like C-terminal circularly permuted SH3-like" evidence="6">
    <location>
        <begin position="344"/>
        <end position="396"/>
    </location>
</feature>
<keyword evidence="4" id="KW-0472">Membrane</keyword>
<dbReference type="GO" id="GO:0030313">
    <property type="term" value="C:cell envelope"/>
    <property type="evidence" value="ECO:0007669"/>
    <property type="project" value="UniProtKB-SubCell"/>
</dbReference>
<feature type="region of interest" description="Disordered" evidence="3">
    <location>
        <begin position="394"/>
        <end position="429"/>
    </location>
</feature>
<dbReference type="Pfam" id="PF25917">
    <property type="entry name" value="BSH_RND"/>
    <property type="match status" value="1"/>
</dbReference>
<name>A0A1F7J838_9BACT</name>
<dbReference type="EMBL" id="MGAR01000019">
    <property type="protein sequence ID" value="OGK51789.1"/>
    <property type="molecule type" value="Genomic_DNA"/>
</dbReference>
<evidence type="ECO:0000259" key="6">
    <source>
        <dbReference type="Pfam" id="PF25975"/>
    </source>
</evidence>
<dbReference type="Gene3D" id="2.40.50.100">
    <property type="match status" value="1"/>
</dbReference>
<comment type="subcellular location">
    <subcellularLocation>
        <location evidence="1">Cell envelope</location>
    </subcellularLocation>
</comment>
<feature type="transmembrane region" description="Helical" evidence="4">
    <location>
        <begin position="14"/>
        <end position="32"/>
    </location>
</feature>
<dbReference type="PANTHER" id="PTHR32347">
    <property type="entry name" value="EFFLUX SYSTEM COMPONENT YKNX-RELATED"/>
    <property type="match status" value="1"/>
</dbReference>
<dbReference type="InterPro" id="IPR058649">
    <property type="entry name" value="CzcB_C"/>
</dbReference>
<sequence length="429" mass="45802">MQSLLVFVQKRKKLLLIAGGIFVTSLIIWRIMAGQNNKTQYQTAKVERGTIVSMVSTSGTVLSANIIKITTQASGTVNNIYVKDEQLVKKGDKILEVSLDQEGEQQNAQAWSSYLSAKNSLSSVEATAYSLQSDMFAKWDTFFNLATNSTYQNADGSANETNRALPEFHIAKDDWLATEAKYKNQQAVITQAQSALNSAWLSYQLSSPTVTAPMDGTVNNLVVVEGMVINGSSGQSTTSGTNNAGTNQQIAVIQNDNLPLASYNLSEVDVTRVKSGMKATVTLDSIQGKTFTGQVMTVDRIGTVSSGVTSYPVIIRFDTGAPQILPNMSTSANIIIDSKGDVLLVPSAVIQTIGDQSYVRVLINGKEQQVPVETGLSLDTQTEVVSGLKEGDTVITGTQNSSTTTTSSSPFSGGFVGTRGGSGNFRLGR</sequence>
<dbReference type="Pfam" id="PF25975">
    <property type="entry name" value="CzcB_C"/>
    <property type="match status" value="1"/>
</dbReference>
<feature type="compositionally biased region" description="Low complexity" evidence="3">
    <location>
        <begin position="394"/>
        <end position="413"/>
    </location>
</feature>
<dbReference type="STRING" id="1802067.A2966_04060"/>
<organism evidence="8 9">
    <name type="scientific">Candidatus Roizmanbacteria bacterium RIFCSPLOWO2_01_FULL_41_22</name>
    <dbReference type="NCBI Taxonomy" id="1802067"/>
    <lineage>
        <taxon>Bacteria</taxon>
        <taxon>Candidatus Roizmaniibacteriota</taxon>
    </lineage>
</organism>
<reference evidence="8 9" key="1">
    <citation type="journal article" date="2016" name="Nat. Commun.">
        <title>Thousands of microbial genomes shed light on interconnected biogeochemical processes in an aquifer system.</title>
        <authorList>
            <person name="Anantharaman K."/>
            <person name="Brown C.T."/>
            <person name="Hug L.A."/>
            <person name="Sharon I."/>
            <person name="Castelle C.J."/>
            <person name="Probst A.J."/>
            <person name="Thomas B.C."/>
            <person name="Singh A."/>
            <person name="Wilkins M.J."/>
            <person name="Karaoz U."/>
            <person name="Brodie E.L."/>
            <person name="Williams K.H."/>
            <person name="Hubbard S.S."/>
            <person name="Banfield J.F."/>
        </authorList>
    </citation>
    <scope>NUCLEOTIDE SEQUENCE [LARGE SCALE GENOMIC DNA]</scope>
</reference>
<evidence type="ECO:0000313" key="9">
    <source>
        <dbReference type="Proteomes" id="UP000176480"/>
    </source>
</evidence>
<feature type="compositionally biased region" description="Gly residues" evidence="3">
    <location>
        <begin position="414"/>
        <end position="423"/>
    </location>
</feature>
<evidence type="ECO:0000313" key="8">
    <source>
        <dbReference type="EMBL" id="OGK51789.1"/>
    </source>
</evidence>
<dbReference type="InterPro" id="IPR050465">
    <property type="entry name" value="UPF0194_transport"/>
</dbReference>
<proteinExistence type="predicted"/>
<dbReference type="Proteomes" id="UP000176480">
    <property type="component" value="Unassembled WGS sequence"/>
</dbReference>
<dbReference type="SUPFAM" id="SSF111369">
    <property type="entry name" value="HlyD-like secretion proteins"/>
    <property type="match status" value="1"/>
</dbReference>
<feature type="domain" description="Multidrug resistance protein MdtA-like barrel-sandwich hybrid" evidence="5">
    <location>
        <begin position="65"/>
        <end position="231"/>
    </location>
</feature>
<dbReference type="Gene3D" id="6.20.50.140">
    <property type="match status" value="1"/>
</dbReference>
<keyword evidence="4" id="KW-1133">Transmembrane helix</keyword>
<dbReference type="Pfam" id="PF25990">
    <property type="entry name" value="Beta-barrel_YknX"/>
    <property type="match status" value="1"/>
</dbReference>
<dbReference type="Gene3D" id="2.40.30.170">
    <property type="match status" value="1"/>
</dbReference>
<gene>
    <name evidence="8" type="ORF">A2966_04060</name>
</gene>
<evidence type="ECO:0000259" key="5">
    <source>
        <dbReference type="Pfam" id="PF25917"/>
    </source>
</evidence>
<evidence type="ECO:0000256" key="3">
    <source>
        <dbReference type="SAM" id="MobiDB-lite"/>
    </source>
</evidence>
<dbReference type="InterPro" id="IPR058625">
    <property type="entry name" value="MdtA-like_BSH"/>
</dbReference>
<evidence type="ECO:0000259" key="7">
    <source>
        <dbReference type="Pfam" id="PF25990"/>
    </source>
</evidence>
<evidence type="ECO:0000256" key="2">
    <source>
        <dbReference type="ARBA" id="ARBA00023054"/>
    </source>
</evidence>
<dbReference type="PANTHER" id="PTHR32347:SF14">
    <property type="entry name" value="EFFLUX SYSTEM COMPONENT YKNX-RELATED"/>
    <property type="match status" value="1"/>
</dbReference>